<dbReference type="EMBL" id="JAOB01000010">
    <property type="protein sequence ID" value="EUA75374.1"/>
    <property type="molecule type" value="Genomic_DNA"/>
</dbReference>
<dbReference type="PATRIC" id="fig|1299334.3.peg.774"/>
<proteinExistence type="predicted"/>
<gene>
    <name evidence="1" type="ORF">I553_3267</name>
</gene>
<protein>
    <submittedName>
        <fullName evidence="1">Uncharacterized protein</fullName>
    </submittedName>
</protein>
<accession>X8E448</accession>
<reference evidence="1" key="1">
    <citation type="submission" date="2014-01" db="EMBL/GenBank/DDBJ databases">
        <authorList>
            <person name="Brown-Elliot B."/>
            <person name="Wallace R."/>
            <person name="Lenaerts A."/>
            <person name="Ordway D."/>
            <person name="DeGroote M.A."/>
            <person name="Parker T."/>
            <person name="Sizemore C."/>
            <person name="Tallon L.J."/>
            <person name="Sadzewicz L.K."/>
            <person name="Sengamalay N."/>
            <person name="Fraser C.M."/>
            <person name="Hine E."/>
            <person name="Shefchek K.A."/>
            <person name="Das S.P."/>
            <person name="Tettelin H."/>
        </authorList>
    </citation>
    <scope>NUCLEOTIDE SEQUENCE [LARGE SCALE GENOMIC DNA]</scope>
    <source>
        <strain evidence="1">4042</strain>
    </source>
</reference>
<comment type="caution">
    <text evidence="1">The sequence shown here is derived from an EMBL/GenBank/DDBJ whole genome shotgun (WGS) entry which is preliminary data.</text>
</comment>
<name>X8E448_MYCXE</name>
<dbReference type="AlphaFoldDB" id="X8E448"/>
<sequence>MSPSFRGYGFHSSAGQMDRLGGRHSCRRFGIATSLIARLFAAENATASAYVGAHS</sequence>
<evidence type="ECO:0000313" key="1">
    <source>
        <dbReference type="EMBL" id="EUA75374.1"/>
    </source>
</evidence>
<organism evidence="1">
    <name type="scientific">Mycobacterium xenopi 4042</name>
    <dbReference type="NCBI Taxonomy" id="1299334"/>
    <lineage>
        <taxon>Bacteria</taxon>
        <taxon>Bacillati</taxon>
        <taxon>Actinomycetota</taxon>
        <taxon>Actinomycetes</taxon>
        <taxon>Mycobacteriales</taxon>
        <taxon>Mycobacteriaceae</taxon>
        <taxon>Mycobacterium</taxon>
    </lineage>
</organism>